<comment type="similarity">
    <text evidence="1">Belongs to the FGGY kinase family.</text>
</comment>
<dbReference type="GO" id="GO:0005737">
    <property type="term" value="C:cytoplasm"/>
    <property type="evidence" value="ECO:0007669"/>
    <property type="project" value="TreeGrafter"/>
</dbReference>
<evidence type="ECO:0000256" key="1">
    <source>
        <dbReference type="ARBA" id="ARBA00009156"/>
    </source>
</evidence>
<dbReference type="Pfam" id="PF00370">
    <property type="entry name" value="FGGY_N"/>
    <property type="match status" value="1"/>
</dbReference>
<dbReference type="EMBL" id="MTYJ01000010">
    <property type="protein sequence ID" value="OQV23648.1"/>
    <property type="molecule type" value="Genomic_DNA"/>
</dbReference>
<accession>A0A1W0X8C0</accession>
<evidence type="ECO:0000313" key="6">
    <source>
        <dbReference type="EMBL" id="OQV23648.1"/>
    </source>
</evidence>
<evidence type="ECO:0000259" key="4">
    <source>
        <dbReference type="Pfam" id="PF00370"/>
    </source>
</evidence>
<dbReference type="PANTHER" id="PTHR43435">
    <property type="entry name" value="RIBULOKINASE"/>
    <property type="match status" value="1"/>
</dbReference>
<protein>
    <submittedName>
        <fullName evidence="6">FGGY carbohydrate kinase domain-containing protein</fullName>
    </submittedName>
</protein>
<keyword evidence="2" id="KW-0808">Transferase</keyword>
<dbReference type="Gene3D" id="1.20.58.2240">
    <property type="match status" value="1"/>
</dbReference>
<dbReference type="OrthoDB" id="203824at2759"/>
<dbReference type="GO" id="GO:0019321">
    <property type="term" value="P:pentose metabolic process"/>
    <property type="evidence" value="ECO:0007669"/>
    <property type="project" value="TreeGrafter"/>
</dbReference>
<dbReference type="PIRSF" id="PIRSF000538">
    <property type="entry name" value="GlpK"/>
    <property type="match status" value="1"/>
</dbReference>
<evidence type="ECO:0000256" key="3">
    <source>
        <dbReference type="ARBA" id="ARBA00022777"/>
    </source>
</evidence>
<dbReference type="InterPro" id="IPR043129">
    <property type="entry name" value="ATPase_NBD"/>
</dbReference>
<name>A0A1W0X8C0_HYPEX</name>
<dbReference type="GO" id="GO:0019150">
    <property type="term" value="F:D-ribulokinase activity"/>
    <property type="evidence" value="ECO:0007669"/>
    <property type="project" value="TreeGrafter"/>
</dbReference>
<evidence type="ECO:0000256" key="2">
    <source>
        <dbReference type="ARBA" id="ARBA00022679"/>
    </source>
</evidence>
<dbReference type="Proteomes" id="UP000192578">
    <property type="component" value="Unassembled WGS sequence"/>
</dbReference>
<dbReference type="Gene3D" id="3.30.420.40">
    <property type="match status" value="1"/>
</dbReference>
<organism evidence="6 7">
    <name type="scientific">Hypsibius exemplaris</name>
    <name type="common">Freshwater tardigrade</name>
    <dbReference type="NCBI Taxonomy" id="2072580"/>
    <lineage>
        <taxon>Eukaryota</taxon>
        <taxon>Metazoa</taxon>
        <taxon>Ecdysozoa</taxon>
        <taxon>Tardigrada</taxon>
        <taxon>Eutardigrada</taxon>
        <taxon>Parachela</taxon>
        <taxon>Hypsibioidea</taxon>
        <taxon>Hypsibiidae</taxon>
        <taxon>Hypsibius</taxon>
    </lineage>
</organism>
<reference evidence="7" key="1">
    <citation type="submission" date="2017-01" db="EMBL/GenBank/DDBJ databases">
        <title>Comparative genomics of anhydrobiosis in the tardigrade Hypsibius dujardini.</title>
        <authorList>
            <person name="Yoshida Y."/>
            <person name="Koutsovoulos G."/>
            <person name="Laetsch D."/>
            <person name="Stevens L."/>
            <person name="Kumar S."/>
            <person name="Horikawa D."/>
            <person name="Ishino K."/>
            <person name="Komine S."/>
            <person name="Tomita M."/>
            <person name="Blaxter M."/>
            <person name="Arakawa K."/>
        </authorList>
    </citation>
    <scope>NUCLEOTIDE SEQUENCE [LARGE SCALE GENOMIC DNA]</scope>
    <source>
        <strain evidence="7">Z151</strain>
    </source>
</reference>
<dbReference type="PANTHER" id="PTHR43435:SF4">
    <property type="entry name" value="FGGY CARBOHYDRATE KINASE DOMAIN-CONTAINING PROTEIN"/>
    <property type="match status" value="1"/>
</dbReference>
<dbReference type="InterPro" id="IPR018484">
    <property type="entry name" value="FGGY_N"/>
</dbReference>
<sequence length="570" mass="61865">MENQEPIFFVGVDVGTASVRAGLYSLASKSFRKTAILPITVHKATVNVRNADRTRTELISQSSTEIWDAVCRTVRDVSVGVDERQIRGIGFDATCSLVVVGPGDAPMNVDGLLKSDGTGEEGIGSCLDIIMWMDHRAKKETEYINQKLADHPCLKFVGGQVSLEMEIPKLLWLKTHCPDIFHGASRFMDLCDFLSWKASGDTSRSMCSVVCKWLYQADPRQLTTHGWDRTIFSAIGLEELCQENFAKIGTDIRVPGGKDQLVTVSEKGSSELGLTFGTPVGTSLIDAHAGGLALAFCGDGKNVTDWSTRLALICGTSTCYMQCNREPVFVPGVWGPYYSAMVPQAWLNEAGQSAAGQFLDHIVKTHPFYLSNLKALGMSACYNHLNQRAVEISQASQMEDTGFLSNQLHVFPDYHGNRSPLSNPDFTGMIVGLTLDGESELSLVKLYLAAMQGLAYESRWIIESLQNNNIRIGDLAICGGLANNPLFVKTLADVVGMPVLLPFIKESVMLGAAILGATASGALGGLEESAAVMAGSGSAVQPAEKSQLYHKARYHVFRKMADFQLSLLDN</sequence>
<dbReference type="Pfam" id="PF02782">
    <property type="entry name" value="FGGY_C"/>
    <property type="match status" value="1"/>
</dbReference>
<evidence type="ECO:0000313" key="7">
    <source>
        <dbReference type="Proteomes" id="UP000192578"/>
    </source>
</evidence>
<dbReference type="NCBIfam" id="TIGR01315">
    <property type="entry name" value="5C_CHO_kinase"/>
    <property type="match status" value="1"/>
</dbReference>
<feature type="domain" description="Carbohydrate kinase FGGY C-terminal" evidence="5">
    <location>
        <begin position="310"/>
        <end position="519"/>
    </location>
</feature>
<dbReference type="InterPro" id="IPR006003">
    <property type="entry name" value="FGGY_RbtK-like"/>
</dbReference>
<keyword evidence="7" id="KW-1185">Reference proteome</keyword>
<dbReference type="CDD" id="cd07782">
    <property type="entry name" value="ASKHA_NBD_FGGY_D-RBK"/>
    <property type="match status" value="1"/>
</dbReference>
<feature type="domain" description="Carbohydrate kinase FGGY N-terminal" evidence="4">
    <location>
        <begin position="128"/>
        <end position="290"/>
    </location>
</feature>
<comment type="caution">
    <text evidence="6">The sequence shown here is derived from an EMBL/GenBank/DDBJ whole genome shotgun (WGS) entry which is preliminary data.</text>
</comment>
<proteinExistence type="inferred from homology"/>
<dbReference type="InterPro" id="IPR000577">
    <property type="entry name" value="Carb_kinase_FGGY"/>
</dbReference>
<evidence type="ECO:0000259" key="5">
    <source>
        <dbReference type="Pfam" id="PF02782"/>
    </source>
</evidence>
<gene>
    <name evidence="6" type="ORF">BV898_02391</name>
</gene>
<dbReference type="InterPro" id="IPR018485">
    <property type="entry name" value="FGGY_C"/>
</dbReference>
<dbReference type="SUPFAM" id="SSF53067">
    <property type="entry name" value="Actin-like ATPase domain"/>
    <property type="match status" value="2"/>
</dbReference>
<dbReference type="AlphaFoldDB" id="A0A1W0X8C0"/>
<keyword evidence="3 6" id="KW-0418">Kinase</keyword>